<dbReference type="PANTHER" id="PTHR36536">
    <property type="entry name" value="UPF0111 PROTEIN HI_1603"/>
    <property type="match status" value="1"/>
</dbReference>
<dbReference type="RefSeq" id="WP_050657154.1">
    <property type="nucleotide sequence ID" value="NZ_JBLXAC010000001.1"/>
</dbReference>
<evidence type="ECO:0000256" key="1">
    <source>
        <dbReference type="ARBA" id="ARBA00008591"/>
    </source>
</evidence>
<dbReference type="PANTHER" id="PTHR36536:SF3">
    <property type="entry name" value="UPF0111 PROTEIN HI_1603"/>
    <property type="match status" value="1"/>
</dbReference>
<keyword evidence="2" id="KW-0592">Phosphate transport</keyword>
<dbReference type="InterPro" id="IPR002727">
    <property type="entry name" value="DUF47"/>
</dbReference>
<dbReference type="InterPro" id="IPR038078">
    <property type="entry name" value="PhoU-like_sf"/>
</dbReference>
<keyword evidence="4" id="KW-1185">Reference proteome</keyword>
<dbReference type="NCBIfam" id="TIGR00153">
    <property type="entry name" value="TIGR00153 family protein"/>
    <property type="match status" value="1"/>
</dbReference>
<comment type="similarity">
    <text evidence="1">Belongs to the UPF0111 family.</text>
</comment>
<evidence type="ECO:0000313" key="4">
    <source>
        <dbReference type="Proteomes" id="UP000268033"/>
    </source>
</evidence>
<dbReference type="EMBL" id="RJUL01000003">
    <property type="protein sequence ID" value="ROQ28753.1"/>
    <property type="molecule type" value="Genomic_DNA"/>
</dbReference>
<dbReference type="Pfam" id="PF01865">
    <property type="entry name" value="PhoU_div"/>
    <property type="match status" value="1"/>
</dbReference>
<evidence type="ECO:0000256" key="2">
    <source>
        <dbReference type="ARBA" id="ARBA00022592"/>
    </source>
</evidence>
<dbReference type="AlphaFoldDB" id="A0A3N1PJH6"/>
<accession>A0A3N1PJH6</accession>
<name>A0A3N1PJH6_9GAMM</name>
<sequence length="226" mass="25683">MPANSILGLFAKSPIRPLQQHMDKVHECCQKLLPFFEAVLADDWHQAGELRNLISQLEKEADALKREIRLTLPSGLFMPVERTDLLELVKEQDRIANKAKDIAGRVLGRKLKIPSIFAEEFGAYLSRCLDATALAAKAINELDELLETGFRGREVELVNRMINELDDIEHDTDELQIRLRRQLLAIEKDLNPIDVMFLYSILEWVGDLADRAEGVGSRLELLLARS</sequence>
<dbReference type="SUPFAM" id="SSF109755">
    <property type="entry name" value="PhoU-like"/>
    <property type="match status" value="1"/>
</dbReference>
<keyword evidence="2" id="KW-0813">Transport</keyword>
<evidence type="ECO:0008006" key="5">
    <source>
        <dbReference type="Google" id="ProtNLM"/>
    </source>
</evidence>
<reference evidence="3 4" key="1">
    <citation type="submission" date="2018-11" db="EMBL/GenBank/DDBJ databases">
        <title>Genomic Encyclopedia of Type Strains, Phase IV (KMG-IV): sequencing the most valuable type-strain genomes for metagenomic binning, comparative biology and taxonomic classification.</title>
        <authorList>
            <person name="Goeker M."/>
        </authorList>
    </citation>
    <scope>NUCLEOTIDE SEQUENCE [LARGE SCALE GENOMIC DNA]</scope>
    <source>
        <strain evidence="3 4">DSM 21945</strain>
    </source>
</reference>
<comment type="caution">
    <text evidence="3">The sequence shown here is derived from an EMBL/GenBank/DDBJ whole genome shotgun (WGS) entry which is preliminary data.</text>
</comment>
<evidence type="ECO:0000313" key="3">
    <source>
        <dbReference type="EMBL" id="ROQ28753.1"/>
    </source>
</evidence>
<dbReference type="OrthoDB" id="9780540at2"/>
<dbReference type="Proteomes" id="UP000268033">
    <property type="component" value="Unassembled WGS sequence"/>
</dbReference>
<dbReference type="InterPro" id="IPR018445">
    <property type="entry name" value="Put_Phosphate_transp_reg"/>
</dbReference>
<dbReference type="Gene3D" id="1.20.58.220">
    <property type="entry name" value="Phosphate transport system protein phou homolog 2, domain 2"/>
    <property type="match status" value="1"/>
</dbReference>
<protein>
    <recommendedName>
        <fullName evidence="5">TIGR00153 family protein</fullName>
    </recommendedName>
</protein>
<proteinExistence type="inferred from homology"/>
<gene>
    <name evidence="3" type="ORF">EDC28_103347</name>
</gene>
<organism evidence="3 4">
    <name type="scientific">Gallaecimonas pentaromativorans</name>
    <dbReference type="NCBI Taxonomy" id="584787"/>
    <lineage>
        <taxon>Bacteria</taxon>
        <taxon>Pseudomonadati</taxon>
        <taxon>Pseudomonadota</taxon>
        <taxon>Gammaproteobacteria</taxon>
        <taxon>Enterobacterales</taxon>
        <taxon>Gallaecimonadaceae</taxon>
        <taxon>Gallaecimonas</taxon>
    </lineage>
</organism>
<dbReference type="STRING" id="584787.GCA_001247655_00070"/>
<dbReference type="GO" id="GO:0006817">
    <property type="term" value="P:phosphate ion transport"/>
    <property type="evidence" value="ECO:0007669"/>
    <property type="project" value="UniProtKB-KW"/>
</dbReference>